<keyword evidence="9" id="KW-0902">Two-component regulatory system</keyword>
<proteinExistence type="predicted"/>
<dbReference type="FunFam" id="3.30.565.10:FF:000006">
    <property type="entry name" value="Sensor histidine kinase WalK"/>
    <property type="match status" value="1"/>
</dbReference>
<dbReference type="InterPro" id="IPR003594">
    <property type="entry name" value="HATPase_dom"/>
</dbReference>
<dbReference type="SMART" id="SM00388">
    <property type="entry name" value="HisKA"/>
    <property type="match status" value="1"/>
</dbReference>
<dbReference type="FunFam" id="1.10.287.130:FF:000001">
    <property type="entry name" value="Two-component sensor histidine kinase"/>
    <property type="match status" value="1"/>
</dbReference>
<dbReference type="PANTHER" id="PTHR45436">
    <property type="entry name" value="SENSOR HISTIDINE KINASE YKOH"/>
    <property type="match status" value="1"/>
</dbReference>
<dbReference type="AlphaFoldDB" id="A0A1I2N5S5"/>
<dbReference type="CDD" id="cd00075">
    <property type="entry name" value="HATPase"/>
    <property type="match status" value="1"/>
</dbReference>
<keyword evidence="7" id="KW-0418">Kinase</keyword>
<evidence type="ECO:0000256" key="3">
    <source>
        <dbReference type="ARBA" id="ARBA00012438"/>
    </source>
</evidence>
<dbReference type="EC" id="2.7.13.3" evidence="3"/>
<evidence type="ECO:0000256" key="9">
    <source>
        <dbReference type="ARBA" id="ARBA00023012"/>
    </source>
</evidence>
<keyword evidence="4" id="KW-0597">Phosphoprotein</keyword>
<dbReference type="PANTHER" id="PTHR45436:SF5">
    <property type="entry name" value="SENSOR HISTIDINE KINASE TRCS"/>
    <property type="match status" value="1"/>
</dbReference>
<comment type="subcellular location">
    <subcellularLocation>
        <location evidence="2">Membrane</location>
    </subcellularLocation>
</comment>
<feature type="domain" description="Histidine kinase" evidence="12">
    <location>
        <begin position="254"/>
        <end position="469"/>
    </location>
</feature>
<protein>
    <recommendedName>
        <fullName evidence="3">histidine kinase</fullName>
        <ecNumber evidence="3">2.7.13.3</ecNumber>
    </recommendedName>
</protein>
<dbReference type="PRINTS" id="PR00344">
    <property type="entry name" value="BCTRLSENSOR"/>
</dbReference>
<dbReference type="CDD" id="cd00082">
    <property type="entry name" value="HisKA"/>
    <property type="match status" value="1"/>
</dbReference>
<dbReference type="InterPro" id="IPR050428">
    <property type="entry name" value="TCS_sensor_his_kinase"/>
</dbReference>
<dbReference type="STRING" id="341036.SAMN05660649_00374"/>
<gene>
    <name evidence="14" type="ORF">SAMN05660649_00374</name>
</gene>
<dbReference type="Pfam" id="PF00672">
    <property type="entry name" value="HAMP"/>
    <property type="match status" value="1"/>
</dbReference>
<dbReference type="Gene3D" id="3.30.565.10">
    <property type="entry name" value="Histidine kinase-like ATPase, C-terminal domain"/>
    <property type="match status" value="1"/>
</dbReference>
<dbReference type="GO" id="GO:0005886">
    <property type="term" value="C:plasma membrane"/>
    <property type="evidence" value="ECO:0007669"/>
    <property type="project" value="TreeGrafter"/>
</dbReference>
<dbReference type="SUPFAM" id="SSF158472">
    <property type="entry name" value="HAMP domain-like"/>
    <property type="match status" value="1"/>
</dbReference>
<keyword evidence="15" id="KW-1185">Reference proteome</keyword>
<evidence type="ECO:0000256" key="11">
    <source>
        <dbReference type="SAM" id="Phobius"/>
    </source>
</evidence>
<dbReference type="Proteomes" id="UP000199337">
    <property type="component" value="Unassembled WGS sequence"/>
</dbReference>
<dbReference type="InterPro" id="IPR036890">
    <property type="entry name" value="HATPase_C_sf"/>
</dbReference>
<keyword evidence="10 11" id="KW-0472">Membrane</keyword>
<dbReference type="Gene3D" id="6.10.340.10">
    <property type="match status" value="1"/>
</dbReference>
<organism evidence="14 15">
    <name type="scientific">Desulfotruncus arcticus DSM 17038</name>
    <dbReference type="NCBI Taxonomy" id="1121424"/>
    <lineage>
        <taxon>Bacteria</taxon>
        <taxon>Bacillati</taxon>
        <taxon>Bacillota</taxon>
        <taxon>Clostridia</taxon>
        <taxon>Eubacteriales</taxon>
        <taxon>Desulfallaceae</taxon>
        <taxon>Desulfotruncus</taxon>
    </lineage>
</organism>
<accession>A0A1I2N5S5</accession>
<dbReference type="Pfam" id="PF00512">
    <property type="entry name" value="HisKA"/>
    <property type="match status" value="1"/>
</dbReference>
<dbReference type="RefSeq" id="WP_092468131.1">
    <property type="nucleotide sequence ID" value="NZ_FOOX01000001.1"/>
</dbReference>
<keyword evidence="5" id="KW-0808">Transferase</keyword>
<dbReference type="InterPro" id="IPR003660">
    <property type="entry name" value="HAMP_dom"/>
</dbReference>
<evidence type="ECO:0000256" key="4">
    <source>
        <dbReference type="ARBA" id="ARBA00022553"/>
    </source>
</evidence>
<evidence type="ECO:0000313" key="15">
    <source>
        <dbReference type="Proteomes" id="UP000199337"/>
    </source>
</evidence>
<feature type="domain" description="HAMP" evidence="13">
    <location>
        <begin position="185"/>
        <end position="239"/>
    </location>
</feature>
<dbReference type="InterPro" id="IPR036097">
    <property type="entry name" value="HisK_dim/P_sf"/>
</dbReference>
<evidence type="ECO:0000256" key="10">
    <source>
        <dbReference type="ARBA" id="ARBA00023136"/>
    </source>
</evidence>
<dbReference type="SUPFAM" id="SSF47384">
    <property type="entry name" value="Homodimeric domain of signal transducing histidine kinase"/>
    <property type="match status" value="1"/>
</dbReference>
<comment type="catalytic activity">
    <reaction evidence="1">
        <text>ATP + protein L-histidine = ADP + protein N-phospho-L-histidine.</text>
        <dbReference type="EC" id="2.7.13.3"/>
    </reaction>
</comment>
<dbReference type="SMART" id="SM00304">
    <property type="entry name" value="HAMP"/>
    <property type="match status" value="1"/>
</dbReference>
<evidence type="ECO:0000256" key="8">
    <source>
        <dbReference type="ARBA" id="ARBA00022989"/>
    </source>
</evidence>
<dbReference type="InterPro" id="IPR004358">
    <property type="entry name" value="Sig_transdc_His_kin-like_C"/>
</dbReference>
<keyword evidence="6 11" id="KW-0812">Transmembrane</keyword>
<reference evidence="15" key="1">
    <citation type="submission" date="2016-10" db="EMBL/GenBank/DDBJ databases">
        <authorList>
            <person name="Varghese N."/>
            <person name="Submissions S."/>
        </authorList>
    </citation>
    <scope>NUCLEOTIDE SEQUENCE [LARGE SCALE GENOMIC DNA]</scope>
    <source>
        <strain evidence="15">DSM 17038</strain>
    </source>
</reference>
<dbReference type="PROSITE" id="PS50109">
    <property type="entry name" value="HIS_KIN"/>
    <property type="match status" value="1"/>
</dbReference>
<dbReference type="Gene3D" id="1.10.287.130">
    <property type="match status" value="1"/>
</dbReference>
<dbReference type="InterPro" id="IPR005467">
    <property type="entry name" value="His_kinase_dom"/>
</dbReference>
<dbReference type="EMBL" id="FOOX01000001">
    <property type="protein sequence ID" value="SFF99122.1"/>
    <property type="molecule type" value="Genomic_DNA"/>
</dbReference>
<sequence length="483" mass="53555">MSLRVKLILLYSGVLSLVLLIVTSIIFIATSHFIYKEIDQGIAAKASSVIKSIKIENSSLFLKEVVLPDIDVFASPDTYLQIVDVRGKVLSKSSNLGKQDLPLSEYTLRSALRGDRFYETVRAGNQDIRVYNVPMIFAGQVIGLLQVGRTLSTINLLLTQLRFFVTIGSIAAVILAGIVGWFLARTALRPVERMIRTAASIESSGDLSKRIDYYHSGDELGRLADTLNAMFERLENTYHRLHESYEMQRRFVSDASHELRTPLTTIRGNAELLLKIVDEGPTPARAAINDIVDEARRLTRLVEDLLALARADAGYEFEKEDVLLEELIQSVTRKARFITSDKTLNVKNDCPSEIHIWGNYVYLSQLLFILLENAFKYSLAGSEVTLALTRKQNQLLEIAVADTGPGLPPGEEGRIFDRFYRGEHTRGKEGSGLGLAIARWVVEQHNGTITAANRQGGGCIFTVSLPMCKQISGGLLNGQGHLS</sequence>
<dbReference type="GO" id="GO:0000155">
    <property type="term" value="F:phosphorelay sensor kinase activity"/>
    <property type="evidence" value="ECO:0007669"/>
    <property type="project" value="InterPro"/>
</dbReference>
<dbReference type="SMART" id="SM00387">
    <property type="entry name" value="HATPase_c"/>
    <property type="match status" value="1"/>
</dbReference>
<feature type="transmembrane region" description="Helical" evidence="11">
    <location>
        <begin position="161"/>
        <end position="184"/>
    </location>
</feature>
<evidence type="ECO:0000313" key="14">
    <source>
        <dbReference type="EMBL" id="SFF99122.1"/>
    </source>
</evidence>
<evidence type="ECO:0000256" key="7">
    <source>
        <dbReference type="ARBA" id="ARBA00022777"/>
    </source>
</evidence>
<dbReference type="OrthoDB" id="112712at2"/>
<dbReference type="Pfam" id="PF02518">
    <property type="entry name" value="HATPase_c"/>
    <property type="match status" value="1"/>
</dbReference>
<dbReference type="SUPFAM" id="SSF55874">
    <property type="entry name" value="ATPase domain of HSP90 chaperone/DNA topoisomerase II/histidine kinase"/>
    <property type="match status" value="1"/>
</dbReference>
<dbReference type="InterPro" id="IPR003661">
    <property type="entry name" value="HisK_dim/P_dom"/>
</dbReference>
<dbReference type="CDD" id="cd06225">
    <property type="entry name" value="HAMP"/>
    <property type="match status" value="1"/>
</dbReference>
<name>A0A1I2N5S5_9FIRM</name>
<evidence type="ECO:0000259" key="13">
    <source>
        <dbReference type="PROSITE" id="PS50885"/>
    </source>
</evidence>
<evidence type="ECO:0000256" key="2">
    <source>
        <dbReference type="ARBA" id="ARBA00004370"/>
    </source>
</evidence>
<feature type="transmembrane region" description="Helical" evidence="11">
    <location>
        <begin position="7"/>
        <end position="29"/>
    </location>
</feature>
<keyword evidence="8 11" id="KW-1133">Transmembrane helix</keyword>
<evidence type="ECO:0000256" key="1">
    <source>
        <dbReference type="ARBA" id="ARBA00000085"/>
    </source>
</evidence>
<evidence type="ECO:0000256" key="5">
    <source>
        <dbReference type="ARBA" id="ARBA00022679"/>
    </source>
</evidence>
<evidence type="ECO:0000259" key="12">
    <source>
        <dbReference type="PROSITE" id="PS50109"/>
    </source>
</evidence>
<dbReference type="PROSITE" id="PS50885">
    <property type="entry name" value="HAMP"/>
    <property type="match status" value="1"/>
</dbReference>
<evidence type="ECO:0000256" key="6">
    <source>
        <dbReference type="ARBA" id="ARBA00022692"/>
    </source>
</evidence>